<name>A0ABS7I2F3_9MICO</name>
<reference evidence="2 3" key="1">
    <citation type="journal article" date="2021" name="MBio">
        <title>Poor Competitiveness of Bradyrhizobium in Pigeon Pea Root Colonization in Indian Soils.</title>
        <authorList>
            <person name="Chalasani D."/>
            <person name="Basu A."/>
            <person name="Pullabhotla S.V.S.R.N."/>
            <person name="Jorrin B."/>
            <person name="Neal A.L."/>
            <person name="Poole P.S."/>
            <person name="Podile A.R."/>
            <person name="Tkacz A."/>
        </authorList>
    </citation>
    <scope>NUCLEOTIDE SEQUENCE [LARGE SCALE GENOMIC DNA]</scope>
    <source>
        <strain evidence="2 3">HU12</strain>
    </source>
</reference>
<evidence type="ECO:0000313" key="3">
    <source>
        <dbReference type="Proteomes" id="UP000777440"/>
    </source>
</evidence>
<dbReference type="Pfam" id="PF13302">
    <property type="entry name" value="Acetyltransf_3"/>
    <property type="match status" value="1"/>
</dbReference>
<keyword evidence="3" id="KW-1185">Reference proteome</keyword>
<evidence type="ECO:0000313" key="2">
    <source>
        <dbReference type="EMBL" id="MBW9110668.1"/>
    </source>
</evidence>
<dbReference type="InterPro" id="IPR051908">
    <property type="entry name" value="Ribosomal_N-acetyltransferase"/>
</dbReference>
<protein>
    <submittedName>
        <fullName evidence="2">GNAT family N-acetyltransferase</fullName>
    </submittedName>
</protein>
<dbReference type="Proteomes" id="UP000777440">
    <property type="component" value="Unassembled WGS sequence"/>
</dbReference>
<dbReference type="EMBL" id="JAEUAX010000006">
    <property type="protein sequence ID" value="MBW9110668.1"/>
    <property type="molecule type" value="Genomic_DNA"/>
</dbReference>
<proteinExistence type="predicted"/>
<dbReference type="PROSITE" id="PS51186">
    <property type="entry name" value="GNAT"/>
    <property type="match status" value="1"/>
</dbReference>
<feature type="domain" description="N-acetyltransferase" evidence="1">
    <location>
        <begin position="23"/>
        <end position="183"/>
    </location>
</feature>
<evidence type="ECO:0000259" key="1">
    <source>
        <dbReference type="PROSITE" id="PS51186"/>
    </source>
</evidence>
<gene>
    <name evidence="2" type="ORF">JNB61_12875</name>
</gene>
<dbReference type="PANTHER" id="PTHR43441">
    <property type="entry name" value="RIBOSOMAL-PROTEIN-SERINE ACETYLTRANSFERASE"/>
    <property type="match status" value="1"/>
</dbReference>
<comment type="caution">
    <text evidence="2">The sequence shown here is derived from an EMBL/GenBank/DDBJ whole genome shotgun (WGS) entry which is preliminary data.</text>
</comment>
<sequence>MEPVTLGDDEVLLSRPVEDDIAALVEHCADPEIVAFTTVPVPYDRDYATRYVQELVPQRWASGKKLVWGIRRRQLPGRLLGVINLFDVDTGRGTAEVGYWLAKEGRGKGIATRAVSIVLDYAFLAESAGGLGLFRVQWTAAVENAASRRVAEHVGLRYEGLLRGALVLRGRRTDALRAAVLASDERVPQEWVIADEALHTLSLPGPYN</sequence>
<dbReference type="SUPFAM" id="SSF55729">
    <property type="entry name" value="Acyl-CoA N-acyltransferases (Nat)"/>
    <property type="match status" value="1"/>
</dbReference>
<dbReference type="RefSeq" id="WP_220339871.1">
    <property type="nucleotide sequence ID" value="NZ_JAEUAX010000006.1"/>
</dbReference>
<accession>A0ABS7I2F3</accession>
<dbReference type="InterPro" id="IPR016181">
    <property type="entry name" value="Acyl_CoA_acyltransferase"/>
</dbReference>
<dbReference type="InterPro" id="IPR000182">
    <property type="entry name" value="GNAT_dom"/>
</dbReference>
<dbReference type="PANTHER" id="PTHR43441:SF10">
    <property type="entry name" value="ACETYLTRANSFERASE"/>
    <property type="match status" value="1"/>
</dbReference>
<dbReference type="Gene3D" id="3.40.630.30">
    <property type="match status" value="1"/>
</dbReference>
<organism evidence="2 3">
    <name type="scientific">Microbacterium ureisolvens</name>
    <dbReference type="NCBI Taxonomy" id="2781186"/>
    <lineage>
        <taxon>Bacteria</taxon>
        <taxon>Bacillati</taxon>
        <taxon>Actinomycetota</taxon>
        <taxon>Actinomycetes</taxon>
        <taxon>Micrococcales</taxon>
        <taxon>Microbacteriaceae</taxon>
        <taxon>Microbacterium</taxon>
    </lineage>
</organism>